<organism evidence="2 3">
    <name type="scientific">Nonomuraea aridisoli</name>
    <dbReference type="NCBI Taxonomy" id="2070368"/>
    <lineage>
        <taxon>Bacteria</taxon>
        <taxon>Bacillati</taxon>
        <taxon>Actinomycetota</taxon>
        <taxon>Actinomycetes</taxon>
        <taxon>Streptosporangiales</taxon>
        <taxon>Streptosporangiaceae</taxon>
        <taxon>Nonomuraea</taxon>
    </lineage>
</organism>
<feature type="region of interest" description="Disordered" evidence="1">
    <location>
        <begin position="1"/>
        <end position="69"/>
    </location>
</feature>
<dbReference type="EMBL" id="POUD01000641">
    <property type="protein sequence ID" value="PZF99451.1"/>
    <property type="molecule type" value="Genomic_DNA"/>
</dbReference>
<evidence type="ECO:0000313" key="2">
    <source>
        <dbReference type="EMBL" id="PZF99451.1"/>
    </source>
</evidence>
<feature type="non-terminal residue" evidence="2">
    <location>
        <position position="110"/>
    </location>
</feature>
<gene>
    <name evidence="2" type="ORF">C1J01_48430</name>
</gene>
<comment type="caution">
    <text evidence="2">The sequence shown here is derived from an EMBL/GenBank/DDBJ whole genome shotgun (WGS) entry which is preliminary data.</text>
</comment>
<feature type="compositionally biased region" description="Basic and acidic residues" evidence="1">
    <location>
        <begin position="99"/>
        <end position="110"/>
    </location>
</feature>
<name>A0A2W2CJ16_9ACTN</name>
<accession>A0A2W2CJ16</accession>
<evidence type="ECO:0000313" key="3">
    <source>
        <dbReference type="Proteomes" id="UP000249304"/>
    </source>
</evidence>
<sequence length="110" mass="11520">MAAHGSDAGVGAASGADPGVEAEIREQGSAGRGRGRRTQDRRAAERRAQDVRAAERAQDVRAGEETPLGVVDAEAVAAREAGVPIKTAESRRPAAGKPIDTEALRRLRRL</sequence>
<evidence type="ECO:0000256" key="1">
    <source>
        <dbReference type="SAM" id="MobiDB-lite"/>
    </source>
</evidence>
<feature type="region of interest" description="Disordered" evidence="1">
    <location>
        <begin position="87"/>
        <end position="110"/>
    </location>
</feature>
<protein>
    <submittedName>
        <fullName evidence="2">Uncharacterized protein</fullName>
    </submittedName>
</protein>
<dbReference type="AlphaFoldDB" id="A0A2W2CJ16"/>
<reference evidence="2 3" key="1">
    <citation type="submission" date="2018-01" db="EMBL/GenBank/DDBJ databases">
        <title>Draft genome sequence of Nonomuraea sp. KC333.</title>
        <authorList>
            <person name="Sahin N."/>
            <person name="Saygin H."/>
            <person name="Ay H."/>
        </authorList>
    </citation>
    <scope>NUCLEOTIDE SEQUENCE [LARGE SCALE GENOMIC DNA]</scope>
    <source>
        <strain evidence="2 3">KC333</strain>
    </source>
</reference>
<keyword evidence="3" id="KW-1185">Reference proteome</keyword>
<dbReference type="Proteomes" id="UP000249304">
    <property type="component" value="Unassembled WGS sequence"/>
</dbReference>
<feature type="compositionally biased region" description="Basic and acidic residues" evidence="1">
    <location>
        <begin position="37"/>
        <end position="64"/>
    </location>
</feature>
<proteinExistence type="predicted"/>
<feature type="compositionally biased region" description="Low complexity" evidence="1">
    <location>
        <begin position="1"/>
        <end position="19"/>
    </location>
</feature>